<feature type="compositionally biased region" description="Basic residues" evidence="1">
    <location>
        <begin position="311"/>
        <end position="324"/>
    </location>
</feature>
<evidence type="ECO:0000313" key="3">
    <source>
        <dbReference type="EMBL" id="KLJ10537.1"/>
    </source>
</evidence>
<dbReference type="PANTHER" id="PTHR11096:SF0">
    <property type="entry name" value="RNA 3'-TERMINAL PHOSPHATE CYCLASE"/>
    <property type="match status" value="1"/>
</dbReference>
<dbReference type="InterPro" id="IPR037136">
    <property type="entry name" value="RNA3'_phos_cyclase_dom_sf"/>
</dbReference>
<feature type="domain" description="RNA 3'-terminal phosphate cyclase" evidence="2">
    <location>
        <begin position="9"/>
        <end position="564"/>
    </location>
</feature>
<name>A0A0H1BHL8_9EURO</name>
<feature type="region of interest" description="Disordered" evidence="1">
    <location>
        <begin position="228"/>
        <end position="267"/>
    </location>
</feature>
<dbReference type="Pfam" id="PF01137">
    <property type="entry name" value="RTC"/>
    <property type="match status" value="1"/>
</dbReference>
<gene>
    <name evidence="3" type="ORF">EMPG_14085</name>
</gene>
<dbReference type="GO" id="GO:0005634">
    <property type="term" value="C:nucleus"/>
    <property type="evidence" value="ECO:0007669"/>
    <property type="project" value="TreeGrafter"/>
</dbReference>
<proteinExistence type="predicted"/>
<dbReference type="InterPro" id="IPR023797">
    <property type="entry name" value="RNA3'_phos_cyclase_dom"/>
</dbReference>
<dbReference type="Proteomes" id="UP000053573">
    <property type="component" value="Unassembled WGS sequence"/>
</dbReference>
<sequence>MLHLDGSTLEGGGQLVRNAVALSALTGRPVTISNIRGKRNGPRGLRRSHTAAIQFLAEVCGGRIVGATVGSSEITFYPRDTEDANLNSAVGEDEAPSILQKRARLRPISLALPIQSEYTITLTTPGSIFLIFQALYPYLMYAGARLHRHGEGVNDSSVNRVIKLNITGGTNISFSPSYDYVSQVLIPSFARLGLPRLSVKLNRRGWSTGAVQIGSVSFEIEPLAISSASGVTGGQSDTKEAGQKHRIGCPKQEPAAGNPRRESSGETESSLAFSLRFPLISLENLDPGYITKVDITVLAPDTSLSQGAALRHSKKAHHRKRKNGKYMQHGTNRSKKHYFKGNALSEPEFVEEDESEGLGPSISGDRGFYESPGLESVSIRGFLEDAAMKSVTKALRVFSDNNPRASKQPSPNEAPIVRIHTTEPTYDPSHIYLLLVAHTSTGFRLGRGQLYSECQSVQRNKACRNRSPKEQMETLFREMVNECVAGLMEEFLVTTDARTNDIPKMGTKGCLDTFTRDQVVVFQALGALDEDMESCESGNQSEEEGLSLHSRTAMWVSAQVLGVRV</sequence>
<accession>A0A0H1BHL8</accession>
<dbReference type="InterPro" id="IPR000228">
    <property type="entry name" value="RNA3'_term_phos_cyc"/>
</dbReference>
<evidence type="ECO:0000259" key="2">
    <source>
        <dbReference type="Pfam" id="PF01137"/>
    </source>
</evidence>
<dbReference type="EMBL" id="LDEV01001992">
    <property type="protein sequence ID" value="KLJ10537.1"/>
    <property type="molecule type" value="Genomic_DNA"/>
</dbReference>
<feature type="region of interest" description="Disordered" evidence="1">
    <location>
        <begin position="306"/>
        <end position="329"/>
    </location>
</feature>
<dbReference type="OrthoDB" id="25029at2759"/>
<dbReference type="AlphaFoldDB" id="A0A0H1BHL8"/>
<evidence type="ECO:0000256" key="1">
    <source>
        <dbReference type="SAM" id="MobiDB-lite"/>
    </source>
</evidence>
<comment type="caution">
    <text evidence="3">The sequence shown here is derived from an EMBL/GenBank/DDBJ whole genome shotgun (WGS) entry which is preliminary data.</text>
</comment>
<organism evidence="3 4">
    <name type="scientific">Blastomyces silverae</name>
    <dbReference type="NCBI Taxonomy" id="2060906"/>
    <lineage>
        <taxon>Eukaryota</taxon>
        <taxon>Fungi</taxon>
        <taxon>Dikarya</taxon>
        <taxon>Ascomycota</taxon>
        <taxon>Pezizomycotina</taxon>
        <taxon>Eurotiomycetes</taxon>
        <taxon>Eurotiomycetidae</taxon>
        <taxon>Onygenales</taxon>
        <taxon>Ajellomycetaceae</taxon>
        <taxon>Blastomyces</taxon>
    </lineage>
</organism>
<reference evidence="4" key="1">
    <citation type="journal article" date="2015" name="PLoS Genet.">
        <title>The dynamic genome and transcriptome of the human fungal pathogen Blastomyces and close relative Emmonsia.</title>
        <authorList>
            <person name="Munoz J.F."/>
            <person name="Gauthier G.M."/>
            <person name="Desjardins C.A."/>
            <person name="Gallo J.E."/>
            <person name="Holder J."/>
            <person name="Sullivan T.D."/>
            <person name="Marty A.J."/>
            <person name="Carmen J.C."/>
            <person name="Chen Z."/>
            <person name="Ding L."/>
            <person name="Gujja S."/>
            <person name="Magrini V."/>
            <person name="Misas E."/>
            <person name="Mitreva M."/>
            <person name="Priest M."/>
            <person name="Saif S."/>
            <person name="Whiston E.A."/>
            <person name="Young S."/>
            <person name="Zeng Q."/>
            <person name="Goldman W.E."/>
            <person name="Mardis E.R."/>
            <person name="Taylor J.W."/>
            <person name="McEwen J.G."/>
            <person name="Clay O.K."/>
            <person name="Klein B.S."/>
            <person name="Cuomo C.A."/>
        </authorList>
    </citation>
    <scope>NUCLEOTIDE SEQUENCE [LARGE SCALE GENOMIC DNA]</scope>
    <source>
        <strain evidence="4">UAMH 139</strain>
    </source>
</reference>
<dbReference type="Gene3D" id="3.65.10.20">
    <property type="entry name" value="RNA 3'-terminal phosphate cyclase domain"/>
    <property type="match status" value="2"/>
</dbReference>
<dbReference type="InterPro" id="IPR013792">
    <property type="entry name" value="RNA3'P_cycl/enolpyr_Trfase_a/b"/>
</dbReference>
<keyword evidence="4" id="KW-1185">Reference proteome</keyword>
<protein>
    <submittedName>
        <fullName evidence="3">RNA 3'-terminal phosphate cyclase</fullName>
    </submittedName>
</protein>
<dbReference type="SUPFAM" id="SSF55205">
    <property type="entry name" value="EPT/RTPC-like"/>
    <property type="match status" value="1"/>
</dbReference>
<dbReference type="STRING" id="2060906.A0A0H1BHL8"/>
<evidence type="ECO:0000313" key="4">
    <source>
        <dbReference type="Proteomes" id="UP000053573"/>
    </source>
</evidence>
<dbReference type="GO" id="GO:0003963">
    <property type="term" value="F:RNA-3'-phosphate cyclase activity"/>
    <property type="evidence" value="ECO:0007669"/>
    <property type="project" value="TreeGrafter"/>
</dbReference>
<dbReference type="GO" id="GO:0006396">
    <property type="term" value="P:RNA processing"/>
    <property type="evidence" value="ECO:0007669"/>
    <property type="project" value="InterPro"/>
</dbReference>
<dbReference type="PANTHER" id="PTHR11096">
    <property type="entry name" value="RNA 3' TERMINAL PHOSPHATE CYCLASE"/>
    <property type="match status" value="1"/>
</dbReference>